<name>A0ACB5SUK6_AMBMO</name>
<dbReference type="Proteomes" id="UP001165064">
    <property type="component" value="Unassembled WGS sequence"/>
</dbReference>
<evidence type="ECO:0000313" key="2">
    <source>
        <dbReference type="Proteomes" id="UP001165064"/>
    </source>
</evidence>
<dbReference type="EMBL" id="BSXS01000580">
    <property type="protein sequence ID" value="GME73052.1"/>
    <property type="molecule type" value="Genomic_DNA"/>
</dbReference>
<proteinExistence type="predicted"/>
<reference evidence="1" key="1">
    <citation type="submission" date="2023-04" db="EMBL/GenBank/DDBJ databases">
        <title>Ambrosiozyma monospora NBRC 10751.</title>
        <authorList>
            <person name="Ichikawa N."/>
            <person name="Sato H."/>
            <person name="Tonouchi N."/>
        </authorList>
    </citation>
    <scope>NUCLEOTIDE SEQUENCE</scope>
    <source>
        <strain evidence="1">NBRC 10751</strain>
    </source>
</reference>
<protein>
    <submittedName>
        <fullName evidence="1">Unnamed protein product</fullName>
    </submittedName>
</protein>
<accession>A0ACB5SUK6</accession>
<sequence>MPPTPLRKEETVTDNQKTQNNHNNNNSEQDYFNFKDKANNVRVSEVLPTFDLDRYIVNRTLNDAAARSELPDYNEVSRESRFTRGRTGQPGQSSSGDLVQPSHMERIGSSASNIDSATGSGHSSAPGGGITSGTGSIAGSNNNSSTNLSGANYNDRVLNNLSQLDRVDTALHISVTLTRAYPEMGKVPLKENQLREYHPGDVITGSILVESKAARPIPFNMFLVTFEGTMTIPGSKGTVVRRTFLKMVDFGACYHYGYVPTPNVKTPHQPNIVDPVDGAEYGFADAMTIEPGSKHKKFFYFQLPHNLLDSSCDHQIISHFDSLPPSFGLDTSCMNGAGADIAINELLGYGRCLQSGSPIVLNDQSERDQSISYSINVAVIGKNTGENAMFWEKKKIGSKYCMLQEKQHFIRFVPGEDINAPPPITSSAFSHPPTRKQLEKLERLSKDTIKRLEQTKELKKIGVTDERELLELTTDAVDLKDYHTVNGSDNKKETQLRLNTKPSIKYNYHEAISNKTDCEVRIPLRHKKKAFGFGGSSKMPDELGLLTIGCSIAKDAKIPYILPTALKKLAEKPPGPSRSTSRVRQPKLGDDQLDDSSSLDLVPAQSPSVDLYPVDSIASVVSSTSQLAMNDLNTILVAAQPFVEKINLKLIFRPSASQVKPPEIHSIKPVLRSITLASPYAIPITFDTDCMLLDTNSSSQPIDSNSHATSPNSQHELIQLKQRFAEHLTKIRSLSKESGRGMDRQLFYDLLSITNLTKSERILPIFAHSQIHEQPHWSSSQTEDGKLIYTADLSFGLVIDKHATKTLAVLPNFDSCFFTRRYYIGVHLSLKKASTGGMSLNVPVSVGQYIKSSVSGDDKTQK</sequence>
<gene>
    <name evidence="1" type="ORF">Amon02_000124000</name>
</gene>
<comment type="caution">
    <text evidence="1">The sequence shown here is derived from an EMBL/GenBank/DDBJ whole genome shotgun (WGS) entry which is preliminary data.</text>
</comment>
<organism evidence="1 2">
    <name type="scientific">Ambrosiozyma monospora</name>
    <name type="common">Yeast</name>
    <name type="synonym">Endomycopsis monosporus</name>
    <dbReference type="NCBI Taxonomy" id="43982"/>
    <lineage>
        <taxon>Eukaryota</taxon>
        <taxon>Fungi</taxon>
        <taxon>Dikarya</taxon>
        <taxon>Ascomycota</taxon>
        <taxon>Saccharomycotina</taxon>
        <taxon>Pichiomycetes</taxon>
        <taxon>Pichiales</taxon>
        <taxon>Pichiaceae</taxon>
        <taxon>Ambrosiozyma</taxon>
    </lineage>
</organism>
<evidence type="ECO:0000313" key="1">
    <source>
        <dbReference type="EMBL" id="GME73052.1"/>
    </source>
</evidence>
<keyword evidence="2" id="KW-1185">Reference proteome</keyword>